<organism evidence="1 2">
    <name type="scientific">Lysinibacillus antri</name>
    <dbReference type="NCBI Taxonomy" id="2498145"/>
    <lineage>
        <taxon>Bacteria</taxon>
        <taxon>Bacillati</taxon>
        <taxon>Bacillota</taxon>
        <taxon>Bacilli</taxon>
        <taxon>Bacillales</taxon>
        <taxon>Bacillaceae</taxon>
        <taxon>Lysinibacillus</taxon>
    </lineage>
</organism>
<protein>
    <submittedName>
        <fullName evidence="1">Restriction endonuclease</fullName>
    </submittedName>
</protein>
<dbReference type="GO" id="GO:0000287">
    <property type="term" value="F:magnesium ion binding"/>
    <property type="evidence" value="ECO:0007669"/>
    <property type="project" value="InterPro"/>
</dbReference>
<dbReference type="RefSeq" id="WP_126660706.1">
    <property type="nucleotide sequence ID" value="NZ_RYYR01000042.1"/>
</dbReference>
<proteinExistence type="predicted"/>
<dbReference type="InterPro" id="IPR011335">
    <property type="entry name" value="Restrct_endonuc-II-like"/>
</dbReference>
<dbReference type="InterPro" id="IPR015278">
    <property type="entry name" value="BglII-like"/>
</dbReference>
<dbReference type="AlphaFoldDB" id="A0A432L780"/>
<accession>A0A432L780</accession>
<comment type="caution">
    <text evidence="1">The sequence shown here is derived from an EMBL/GenBank/DDBJ whole genome shotgun (WGS) entry which is preliminary data.</text>
</comment>
<dbReference type="Gene3D" id="3.40.91.20">
    <property type="match status" value="1"/>
</dbReference>
<dbReference type="InterPro" id="IPR011338">
    <property type="entry name" value="BamHI/BglII/BstY"/>
</dbReference>
<keyword evidence="1" id="KW-0255">Endonuclease</keyword>
<keyword evidence="1" id="KW-0540">Nuclease</keyword>
<name>A0A432L780_9BACI</name>
<dbReference type="GO" id="GO:0009036">
    <property type="term" value="F:type II site-specific deoxyribonuclease activity"/>
    <property type="evidence" value="ECO:0007669"/>
    <property type="project" value="InterPro"/>
</dbReference>
<dbReference type="EMBL" id="RYYR01000042">
    <property type="protein sequence ID" value="RUL47227.1"/>
    <property type="molecule type" value="Genomic_DNA"/>
</dbReference>
<reference evidence="1 2" key="1">
    <citation type="submission" date="2018-12" db="EMBL/GenBank/DDBJ databases">
        <title>Lysinibacillus antri sp. nov., isolated from a cave soil.</title>
        <authorList>
            <person name="Narsing Rao M.P."/>
            <person name="Zhang H."/>
            <person name="Dong Z.-Y."/>
            <person name="Niu X.-K."/>
            <person name="Zhang K."/>
            <person name="Fang B.-Z."/>
            <person name="Kang Y.-Q."/>
            <person name="Xiao M."/>
            <person name="Li W.-J."/>
        </authorList>
    </citation>
    <scope>NUCLEOTIDE SEQUENCE [LARGE SCALE GENOMIC DNA]</scope>
    <source>
        <strain evidence="1 2">SYSU K30002</strain>
    </source>
</reference>
<evidence type="ECO:0000313" key="1">
    <source>
        <dbReference type="EMBL" id="RUL47227.1"/>
    </source>
</evidence>
<evidence type="ECO:0000313" key="2">
    <source>
        <dbReference type="Proteomes" id="UP000287910"/>
    </source>
</evidence>
<sequence length="152" mass="17144">MKLFTYNHHLGAQAIPDNVLQPLIESSETIQFKIKKGCAPSLRETIKRQIQLQGWSEEIKVDKSNKITITSMKDNVGLCLQTGNVGRFYADMLKLQTLYLNGKIDSGIVIIPTNNAAKIMGGNLANYERFIRELDLYKKIITIPIHVIGIEE</sequence>
<gene>
    <name evidence="1" type="ORF">EK386_18740</name>
</gene>
<dbReference type="Proteomes" id="UP000287910">
    <property type="component" value="Unassembled WGS sequence"/>
</dbReference>
<keyword evidence="1" id="KW-0378">Hydrolase</keyword>
<dbReference type="GO" id="GO:0009307">
    <property type="term" value="P:DNA restriction-modification system"/>
    <property type="evidence" value="ECO:0007669"/>
    <property type="project" value="InterPro"/>
</dbReference>
<dbReference type="Pfam" id="PF09195">
    <property type="entry name" value="Endonuc-BglII"/>
    <property type="match status" value="1"/>
</dbReference>
<dbReference type="GO" id="GO:0003677">
    <property type="term" value="F:DNA binding"/>
    <property type="evidence" value="ECO:0007669"/>
    <property type="project" value="InterPro"/>
</dbReference>
<dbReference type="SUPFAM" id="SSF52980">
    <property type="entry name" value="Restriction endonuclease-like"/>
    <property type="match status" value="1"/>
</dbReference>
<keyword evidence="2" id="KW-1185">Reference proteome</keyword>